<keyword evidence="7 9" id="KW-0368">Histidine biosynthesis</keyword>
<dbReference type="InterPro" id="IPR013785">
    <property type="entry name" value="Aldolase_TIM"/>
</dbReference>
<evidence type="ECO:0000256" key="6">
    <source>
        <dbReference type="ARBA" id="ARBA00022605"/>
    </source>
</evidence>
<dbReference type="NCBIfam" id="TIGR00007">
    <property type="entry name" value="1-(5-phosphoribosyl)-5-[(5-phosphoribosylamino)methylideneamino]imidazole-4-carboxamide isomerase"/>
    <property type="match status" value="1"/>
</dbReference>
<comment type="subcellular location">
    <subcellularLocation>
        <location evidence="2 9 11">Cytoplasm</location>
    </subcellularLocation>
</comment>
<gene>
    <name evidence="9" type="primary">hisA</name>
    <name evidence="12" type="ORF">SAMN04488108_3765</name>
</gene>
<accession>A0A1M7ZJW4</accession>
<dbReference type="CDD" id="cd04732">
    <property type="entry name" value="HisA"/>
    <property type="match status" value="1"/>
</dbReference>
<name>A0A1M7ZJW4_9BACT</name>
<dbReference type="InterPro" id="IPR011060">
    <property type="entry name" value="RibuloseP-bd_barrel"/>
</dbReference>
<evidence type="ECO:0000256" key="3">
    <source>
        <dbReference type="ARBA" id="ARBA00005133"/>
    </source>
</evidence>
<dbReference type="Pfam" id="PF00977">
    <property type="entry name" value="His_biosynth"/>
    <property type="match status" value="1"/>
</dbReference>
<comment type="similarity">
    <text evidence="4 9 10">Belongs to the HisA/HisF family.</text>
</comment>
<dbReference type="AlphaFoldDB" id="A0A1M7ZJW4"/>
<evidence type="ECO:0000256" key="7">
    <source>
        <dbReference type="ARBA" id="ARBA00023102"/>
    </source>
</evidence>
<feature type="active site" description="Proton donor" evidence="9">
    <location>
        <position position="159"/>
    </location>
</feature>
<dbReference type="FunFam" id="3.20.20.70:FF:000009">
    <property type="entry name" value="1-(5-phosphoribosyl)-5-[(5-phosphoribosylamino)methylideneamino] imidazole-4-carboxamide isomerase"/>
    <property type="match status" value="1"/>
</dbReference>
<reference evidence="13" key="1">
    <citation type="submission" date="2016-12" db="EMBL/GenBank/DDBJ databases">
        <authorList>
            <person name="Varghese N."/>
            <person name="Submissions S."/>
        </authorList>
    </citation>
    <scope>NUCLEOTIDE SEQUENCE [LARGE SCALE GENOMIC DNA]</scope>
    <source>
        <strain evidence="13">DSM 25035</strain>
    </source>
</reference>
<dbReference type="PANTHER" id="PTHR43090:SF2">
    <property type="entry name" value="1-(5-PHOSPHORIBOSYL)-5-[(5-PHOSPHORIBOSYLAMINO)METHYLIDENEAMINO] IMIDAZOLE-4-CARBOXAMIDE ISOMERASE"/>
    <property type="match status" value="1"/>
</dbReference>
<evidence type="ECO:0000256" key="1">
    <source>
        <dbReference type="ARBA" id="ARBA00000901"/>
    </source>
</evidence>
<dbReference type="GO" id="GO:0000162">
    <property type="term" value="P:L-tryptophan biosynthetic process"/>
    <property type="evidence" value="ECO:0007669"/>
    <property type="project" value="TreeGrafter"/>
</dbReference>
<keyword evidence="8 9" id="KW-0413">Isomerase</keyword>
<dbReference type="Gene3D" id="3.20.20.70">
    <property type="entry name" value="Aldolase class I"/>
    <property type="match status" value="1"/>
</dbReference>
<dbReference type="InterPro" id="IPR023016">
    <property type="entry name" value="HisA/PriA"/>
</dbReference>
<organism evidence="12 13">
    <name type="scientific">Algoriphagus zhangzhouensis</name>
    <dbReference type="NCBI Taxonomy" id="1073327"/>
    <lineage>
        <taxon>Bacteria</taxon>
        <taxon>Pseudomonadati</taxon>
        <taxon>Bacteroidota</taxon>
        <taxon>Cytophagia</taxon>
        <taxon>Cytophagales</taxon>
        <taxon>Cyclobacteriaceae</taxon>
        <taxon>Algoriphagus</taxon>
    </lineage>
</organism>
<comment type="catalytic activity">
    <reaction evidence="1 9 11">
        <text>1-(5-phospho-beta-D-ribosyl)-5-[(5-phospho-beta-D-ribosylamino)methylideneamino]imidazole-4-carboxamide = 5-[(5-phospho-1-deoxy-D-ribulos-1-ylimino)methylamino]-1-(5-phospho-beta-D-ribosyl)imidazole-4-carboxamide</text>
        <dbReference type="Rhea" id="RHEA:15469"/>
        <dbReference type="ChEBI" id="CHEBI:58435"/>
        <dbReference type="ChEBI" id="CHEBI:58525"/>
        <dbReference type="EC" id="5.3.1.16"/>
    </reaction>
</comment>
<dbReference type="SUPFAM" id="SSF51366">
    <property type="entry name" value="Ribulose-phoshate binding barrel"/>
    <property type="match status" value="1"/>
</dbReference>
<sequence length="267" mass="28948">MPPFERGNWTIKFSKLSIRHGGQVILILTMQIIPAIDLIGGKCVRLSQGDYSSKKEYHDDPLEMAKRFEGAGIQRLHLVDLDGAKAKKITNGDVLERIASGTSLHVDFGGGIQANTEIEKAFELGAKQVTGGSIAVKNRSLFESWIENYGAEKIILGADAKNRKIAVGGWEETTSVDLIPFIKDYVSKGISYVICTDVAKDGLLQGPSTDLYKEILQEIPGLKLIASGGVSSVKDLEDLEKAGVYGAIVGKAYYEGRVSLEELAAFN</sequence>
<evidence type="ECO:0000256" key="4">
    <source>
        <dbReference type="ARBA" id="ARBA00009667"/>
    </source>
</evidence>
<feature type="active site" description="Proton acceptor" evidence="9">
    <location>
        <position position="37"/>
    </location>
</feature>
<dbReference type="PANTHER" id="PTHR43090">
    <property type="entry name" value="1-(5-PHOSPHORIBOSYL)-5-[(5-PHOSPHORIBOSYLAMINO)METHYLIDENEAMINO] IMIDAZOLE-4-CARBOXAMIDE ISOMERASE"/>
    <property type="match status" value="1"/>
</dbReference>
<evidence type="ECO:0000313" key="12">
    <source>
        <dbReference type="EMBL" id="SHO64956.1"/>
    </source>
</evidence>
<keyword evidence="5 9" id="KW-0963">Cytoplasm</keyword>
<protein>
    <recommendedName>
        <fullName evidence="9 11">1-(5-phosphoribosyl)-5-[(5-phosphoribosylamino)methylideneamino] imidazole-4-carboxamide isomerase</fullName>
        <ecNumber evidence="9 11">5.3.1.16</ecNumber>
    </recommendedName>
    <alternativeName>
        <fullName evidence="9">Phosphoribosylformimino-5-aminoimidazole carboxamide ribotide isomerase</fullName>
    </alternativeName>
</protein>
<evidence type="ECO:0000256" key="5">
    <source>
        <dbReference type="ARBA" id="ARBA00022490"/>
    </source>
</evidence>
<dbReference type="InterPro" id="IPR006063">
    <property type="entry name" value="HisA_bact_arch"/>
</dbReference>
<keyword evidence="13" id="KW-1185">Reference proteome</keyword>
<dbReference type="EMBL" id="FRXN01000006">
    <property type="protein sequence ID" value="SHO64956.1"/>
    <property type="molecule type" value="Genomic_DNA"/>
</dbReference>
<dbReference type="STRING" id="1073327.SAMN04488108_3765"/>
<dbReference type="InterPro" id="IPR044524">
    <property type="entry name" value="Isoase_HisA-like"/>
</dbReference>
<evidence type="ECO:0000256" key="8">
    <source>
        <dbReference type="ARBA" id="ARBA00023235"/>
    </source>
</evidence>
<evidence type="ECO:0000256" key="2">
    <source>
        <dbReference type="ARBA" id="ARBA00004496"/>
    </source>
</evidence>
<dbReference type="GO" id="GO:0005737">
    <property type="term" value="C:cytoplasm"/>
    <property type="evidence" value="ECO:0007669"/>
    <property type="project" value="UniProtKB-SubCell"/>
</dbReference>
<dbReference type="InterPro" id="IPR006062">
    <property type="entry name" value="His_biosynth"/>
</dbReference>
<dbReference type="EC" id="5.3.1.16" evidence="9 11"/>
<dbReference type="HAMAP" id="MF_01014">
    <property type="entry name" value="HisA"/>
    <property type="match status" value="1"/>
</dbReference>
<comment type="pathway">
    <text evidence="3 9 11">Amino-acid biosynthesis; L-histidine biosynthesis; L-histidine from 5-phospho-alpha-D-ribose 1-diphosphate: step 4/9.</text>
</comment>
<evidence type="ECO:0000256" key="10">
    <source>
        <dbReference type="RuleBase" id="RU003657"/>
    </source>
</evidence>
<dbReference type="GO" id="GO:0000105">
    <property type="term" value="P:L-histidine biosynthetic process"/>
    <property type="evidence" value="ECO:0007669"/>
    <property type="project" value="UniProtKB-UniRule"/>
</dbReference>
<dbReference type="Proteomes" id="UP000184609">
    <property type="component" value="Unassembled WGS sequence"/>
</dbReference>
<proteinExistence type="inferred from homology"/>
<dbReference type="UniPathway" id="UPA00031">
    <property type="reaction ID" value="UER00009"/>
</dbReference>
<evidence type="ECO:0000256" key="11">
    <source>
        <dbReference type="RuleBase" id="RU003658"/>
    </source>
</evidence>
<evidence type="ECO:0000256" key="9">
    <source>
        <dbReference type="HAMAP-Rule" id="MF_01014"/>
    </source>
</evidence>
<evidence type="ECO:0000313" key="13">
    <source>
        <dbReference type="Proteomes" id="UP000184609"/>
    </source>
</evidence>
<keyword evidence="6 9" id="KW-0028">Amino-acid biosynthesis</keyword>
<dbReference type="GO" id="GO:0003949">
    <property type="term" value="F:1-(5-phosphoribosyl)-5-[(5-phosphoribosylamino)methylideneamino]imidazole-4-carboxamide isomerase activity"/>
    <property type="evidence" value="ECO:0007669"/>
    <property type="project" value="UniProtKB-UniRule"/>
</dbReference>